<organism evidence="1 2">
    <name type="scientific">Artemisia annua</name>
    <name type="common">Sweet wormwood</name>
    <dbReference type="NCBI Taxonomy" id="35608"/>
    <lineage>
        <taxon>Eukaryota</taxon>
        <taxon>Viridiplantae</taxon>
        <taxon>Streptophyta</taxon>
        <taxon>Embryophyta</taxon>
        <taxon>Tracheophyta</taxon>
        <taxon>Spermatophyta</taxon>
        <taxon>Magnoliopsida</taxon>
        <taxon>eudicotyledons</taxon>
        <taxon>Gunneridae</taxon>
        <taxon>Pentapetalae</taxon>
        <taxon>asterids</taxon>
        <taxon>campanulids</taxon>
        <taxon>Asterales</taxon>
        <taxon>Asteraceae</taxon>
        <taxon>Asteroideae</taxon>
        <taxon>Anthemideae</taxon>
        <taxon>Artemisiinae</taxon>
        <taxon>Artemisia</taxon>
    </lineage>
</organism>
<proteinExistence type="predicted"/>
<protein>
    <submittedName>
        <fullName evidence="1">Uncharacterized protein</fullName>
    </submittedName>
</protein>
<comment type="caution">
    <text evidence="1">The sequence shown here is derived from an EMBL/GenBank/DDBJ whole genome shotgun (WGS) entry which is preliminary data.</text>
</comment>
<dbReference type="OrthoDB" id="418748at2759"/>
<dbReference type="AlphaFoldDB" id="A0A2U1QHN3"/>
<dbReference type="EMBL" id="PKPP01000120">
    <property type="protein sequence ID" value="PWA97488.1"/>
    <property type="molecule type" value="Genomic_DNA"/>
</dbReference>
<accession>A0A2U1QHN3</accession>
<evidence type="ECO:0000313" key="1">
    <source>
        <dbReference type="EMBL" id="PWA97488.1"/>
    </source>
</evidence>
<reference evidence="1 2" key="1">
    <citation type="journal article" date="2018" name="Mol. Plant">
        <title>The genome of Artemisia annua provides insight into the evolution of Asteraceae family and artemisinin biosynthesis.</title>
        <authorList>
            <person name="Shen Q."/>
            <person name="Zhang L."/>
            <person name="Liao Z."/>
            <person name="Wang S."/>
            <person name="Yan T."/>
            <person name="Shi P."/>
            <person name="Liu M."/>
            <person name="Fu X."/>
            <person name="Pan Q."/>
            <person name="Wang Y."/>
            <person name="Lv Z."/>
            <person name="Lu X."/>
            <person name="Zhang F."/>
            <person name="Jiang W."/>
            <person name="Ma Y."/>
            <person name="Chen M."/>
            <person name="Hao X."/>
            <person name="Li L."/>
            <person name="Tang Y."/>
            <person name="Lv G."/>
            <person name="Zhou Y."/>
            <person name="Sun X."/>
            <person name="Brodelius P.E."/>
            <person name="Rose J.K.C."/>
            <person name="Tang K."/>
        </authorList>
    </citation>
    <scope>NUCLEOTIDE SEQUENCE [LARGE SCALE GENOMIC DNA]</scope>
    <source>
        <strain evidence="2">cv. Huhao1</strain>
        <tissue evidence="1">Leaf</tissue>
    </source>
</reference>
<dbReference type="Proteomes" id="UP000245207">
    <property type="component" value="Unassembled WGS sequence"/>
</dbReference>
<name>A0A2U1QHN3_ARTAN</name>
<evidence type="ECO:0000313" key="2">
    <source>
        <dbReference type="Proteomes" id="UP000245207"/>
    </source>
</evidence>
<sequence>MGCIVGREEGLFAWLKELTSRDADQMWNTLAGIIKDAAKDSLGMASGSARTQTTRRESWWFNEEGLGRREVQVAKREAKKAVAQAKDKAHEDLYKKLDSKEGANDIFRIAKAREKIKRDIGNIKYIKDEGVRTIVNEGDIRKRWREYFSSLFNKRSTEGNSRLSVA</sequence>
<gene>
    <name evidence="1" type="ORF">CTI12_AA028950</name>
</gene>
<keyword evidence="2" id="KW-1185">Reference proteome</keyword>